<name>A0A9P9AP44_9HYPO</name>
<dbReference type="CDD" id="cd00067">
    <property type="entry name" value="GAL4"/>
    <property type="match status" value="1"/>
</dbReference>
<feature type="compositionally biased region" description="Low complexity" evidence="3">
    <location>
        <begin position="138"/>
        <end position="151"/>
    </location>
</feature>
<organism evidence="5 6">
    <name type="scientific">Thelonectria olida</name>
    <dbReference type="NCBI Taxonomy" id="1576542"/>
    <lineage>
        <taxon>Eukaryota</taxon>
        <taxon>Fungi</taxon>
        <taxon>Dikarya</taxon>
        <taxon>Ascomycota</taxon>
        <taxon>Pezizomycotina</taxon>
        <taxon>Sordariomycetes</taxon>
        <taxon>Hypocreomycetidae</taxon>
        <taxon>Hypocreales</taxon>
        <taxon>Nectriaceae</taxon>
        <taxon>Thelonectria</taxon>
    </lineage>
</organism>
<dbReference type="SUPFAM" id="SSF57701">
    <property type="entry name" value="Zn2/Cys6 DNA-binding domain"/>
    <property type="match status" value="1"/>
</dbReference>
<evidence type="ECO:0000256" key="2">
    <source>
        <dbReference type="ARBA" id="ARBA00023242"/>
    </source>
</evidence>
<evidence type="ECO:0000313" key="5">
    <source>
        <dbReference type="EMBL" id="KAH6887605.1"/>
    </source>
</evidence>
<comment type="caution">
    <text evidence="5">The sequence shown here is derived from an EMBL/GenBank/DDBJ whole genome shotgun (WGS) entry which is preliminary data.</text>
</comment>
<evidence type="ECO:0000256" key="3">
    <source>
        <dbReference type="SAM" id="MobiDB-lite"/>
    </source>
</evidence>
<feature type="compositionally biased region" description="Basic residues" evidence="3">
    <location>
        <begin position="93"/>
        <end position="102"/>
    </location>
</feature>
<dbReference type="GO" id="GO:0045944">
    <property type="term" value="P:positive regulation of transcription by RNA polymerase II"/>
    <property type="evidence" value="ECO:0007669"/>
    <property type="project" value="TreeGrafter"/>
</dbReference>
<evidence type="ECO:0000256" key="1">
    <source>
        <dbReference type="ARBA" id="ARBA00004123"/>
    </source>
</evidence>
<accession>A0A9P9AP44</accession>
<feature type="domain" description="Zn(2)-C6 fungal-type" evidence="4">
    <location>
        <begin position="13"/>
        <end position="42"/>
    </location>
</feature>
<sequence>MPKSKPYVPKIKGCYECSQRRINCDRTEPKCLKCSSKGIECSGLHVRYRFSSGVSARAKSTTKTARGAFALRTNGEDDAQTLALPSHVDQAQKFKRPIRWRPHQGIDRVPGKKTAKDSSKRPTGPTQKKTSSSTGEQSLISSTTEISSSAKSEGDHRSQALRLPGHHARHSPLPLFAVPLPHNISSGKRFLLRHFADQIANEMVVIDGPHNGWRHLILPVALTDETLMDAVLAVSAFHRSLNASNTSNNHHKMTGHQSDPFSGAEPRGLYTRAIVRLKSRGFHESDAQNRHTILLTILVLLTSAMVTGDSDFTILCRLLQSAVEAMGGEEAIGGGELGEFINRQTHKLLTYAAPLLSEESGLAIMSSPDRRLEAFDCLNHCIRQHPEHEEAVSLVVDLISQAQDIYLNQFQQDHTLLAHDQPLASVFRVQKFIDTVGRFPDDSPGEQVLVWASFIAASACVLDEHKSFFQGYLFQHYMRSGFLNLVKALEHLRLIWARNPAERWTRLLPRAGIFIM</sequence>
<dbReference type="Gene3D" id="4.10.240.10">
    <property type="entry name" value="Zn(2)-C6 fungal-type DNA-binding domain"/>
    <property type="match status" value="1"/>
</dbReference>
<dbReference type="AlphaFoldDB" id="A0A9P9AP44"/>
<evidence type="ECO:0000259" key="4">
    <source>
        <dbReference type="PROSITE" id="PS50048"/>
    </source>
</evidence>
<dbReference type="GO" id="GO:0000981">
    <property type="term" value="F:DNA-binding transcription factor activity, RNA polymerase II-specific"/>
    <property type="evidence" value="ECO:0007669"/>
    <property type="project" value="InterPro"/>
</dbReference>
<dbReference type="PANTHER" id="PTHR37534">
    <property type="entry name" value="TRANSCRIPTIONAL ACTIVATOR PROTEIN UGA3"/>
    <property type="match status" value="1"/>
</dbReference>
<keyword evidence="6" id="KW-1185">Reference proteome</keyword>
<evidence type="ECO:0000313" key="6">
    <source>
        <dbReference type="Proteomes" id="UP000777438"/>
    </source>
</evidence>
<dbReference type="PROSITE" id="PS00463">
    <property type="entry name" value="ZN2_CY6_FUNGAL_1"/>
    <property type="match status" value="1"/>
</dbReference>
<feature type="compositionally biased region" description="Basic and acidic residues" evidence="3">
    <location>
        <begin position="104"/>
        <end position="120"/>
    </location>
</feature>
<dbReference type="SMART" id="SM00066">
    <property type="entry name" value="GAL4"/>
    <property type="match status" value="1"/>
</dbReference>
<keyword evidence="2" id="KW-0539">Nucleus</keyword>
<dbReference type="Pfam" id="PF11951">
    <property type="entry name" value="Fungal_trans_2"/>
    <property type="match status" value="2"/>
</dbReference>
<feature type="region of interest" description="Disordered" evidence="3">
    <location>
        <begin position="85"/>
        <end position="159"/>
    </location>
</feature>
<reference evidence="5 6" key="1">
    <citation type="journal article" date="2021" name="Nat. Commun.">
        <title>Genetic determinants of endophytism in the Arabidopsis root mycobiome.</title>
        <authorList>
            <person name="Mesny F."/>
            <person name="Miyauchi S."/>
            <person name="Thiergart T."/>
            <person name="Pickel B."/>
            <person name="Atanasova L."/>
            <person name="Karlsson M."/>
            <person name="Huettel B."/>
            <person name="Barry K.W."/>
            <person name="Haridas S."/>
            <person name="Chen C."/>
            <person name="Bauer D."/>
            <person name="Andreopoulos W."/>
            <person name="Pangilinan J."/>
            <person name="LaButti K."/>
            <person name="Riley R."/>
            <person name="Lipzen A."/>
            <person name="Clum A."/>
            <person name="Drula E."/>
            <person name="Henrissat B."/>
            <person name="Kohler A."/>
            <person name="Grigoriev I.V."/>
            <person name="Martin F.M."/>
            <person name="Hacquard S."/>
        </authorList>
    </citation>
    <scope>NUCLEOTIDE SEQUENCE [LARGE SCALE GENOMIC DNA]</scope>
    <source>
        <strain evidence="5 6">MPI-CAGE-CH-0241</strain>
    </source>
</reference>
<dbReference type="GO" id="GO:0005634">
    <property type="term" value="C:nucleus"/>
    <property type="evidence" value="ECO:0007669"/>
    <property type="project" value="UniProtKB-SubCell"/>
</dbReference>
<comment type="subcellular location">
    <subcellularLocation>
        <location evidence="1">Nucleus</location>
    </subcellularLocation>
</comment>
<dbReference type="Proteomes" id="UP000777438">
    <property type="component" value="Unassembled WGS sequence"/>
</dbReference>
<gene>
    <name evidence="5" type="ORF">B0T10DRAFT_73643</name>
</gene>
<dbReference type="EMBL" id="JAGPYM010000014">
    <property type="protein sequence ID" value="KAH6887605.1"/>
    <property type="molecule type" value="Genomic_DNA"/>
</dbReference>
<dbReference type="InterPro" id="IPR036864">
    <property type="entry name" value="Zn2-C6_fun-type_DNA-bd_sf"/>
</dbReference>
<dbReference type="PROSITE" id="PS50048">
    <property type="entry name" value="ZN2_CY6_FUNGAL_2"/>
    <property type="match status" value="1"/>
</dbReference>
<dbReference type="OrthoDB" id="5386330at2759"/>
<dbReference type="InterPro" id="IPR021858">
    <property type="entry name" value="Fun_TF"/>
</dbReference>
<dbReference type="Pfam" id="PF00172">
    <property type="entry name" value="Zn_clus"/>
    <property type="match status" value="1"/>
</dbReference>
<dbReference type="GO" id="GO:0008270">
    <property type="term" value="F:zinc ion binding"/>
    <property type="evidence" value="ECO:0007669"/>
    <property type="project" value="InterPro"/>
</dbReference>
<dbReference type="GO" id="GO:0000976">
    <property type="term" value="F:transcription cis-regulatory region binding"/>
    <property type="evidence" value="ECO:0007669"/>
    <property type="project" value="TreeGrafter"/>
</dbReference>
<feature type="compositionally biased region" description="Polar residues" evidence="3">
    <location>
        <begin position="124"/>
        <end position="137"/>
    </location>
</feature>
<dbReference type="InterPro" id="IPR001138">
    <property type="entry name" value="Zn2Cys6_DnaBD"/>
</dbReference>
<dbReference type="PANTHER" id="PTHR37534:SF17">
    <property type="entry name" value="ZN(2)-C6 FUNGAL-TYPE DOMAIN-CONTAINING PROTEIN"/>
    <property type="match status" value="1"/>
</dbReference>
<protein>
    <recommendedName>
        <fullName evidence="4">Zn(2)-C6 fungal-type domain-containing protein</fullName>
    </recommendedName>
</protein>
<proteinExistence type="predicted"/>